<keyword evidence="2" id="KW-1185">Reference proteome</keyword>
<protein>
    <submittedName>
        <fullName evidence="1">Transcriptional activator</fullName>
    </submittedName>
</protein>
<evidence type="ECO:0000313" key="1">
    <source>
        <dbReference type="EMBL" id="QJI53374.1"/>
    </source>
</evidence>
<dbReference type="Proteomes" id="UP000503037">
    <property type="component" value="Segment"/>
</dbReference>
<sequence>MKTYSNKPNARRAARKVFENDNQFELVENAEGRWMFHETAESNDAKNEAFNAEVVAEYKAMEEIPSDVEGTREVEVKQPAKVEEVKTAGKGLKIEKDREERNGIKRPSVGGKCRAVWDLCDAIYNDTGIIPVPSVIKEEAAHKGLNANNAVIEMYQWRKFMGFVGRK</sequence>
<name>A0A6M3YRA9_9CAUD</name>
<dbReference type="EMBL" id="MT345684">
    <property type="protein sequence ID" value="QJI53374.1"/>
    <property type="molecule type" value="Genomic_DNA"/>
</dbReference>
<gene>
    <name evidence="1" type="ORF">vBAcoSR7M_52</name>
</gene>
<evidence type="ECO:0000313" key="2">
    <source>
        <dbReference type="Proteomes" id="UP000503037"/>
    </source>
</evidence>
<reference evidence="2" key="1">
    <citation type="submission" date="2020-04" db="EMBL/GenBank/DDBJ databases">
        <authorList>
            <person name="Ma R."/>
            <person name="Lai J."/>
            <person name="Yang Y."/>
            <person name="Jiao N."/>
            <person name="Zhang R."/>
        </authorList>
    </citation>
    <scope>NUCLEOTIDE SEQUENCE [LARGE SCALE GENOMIC DNA]</scope>
</reference>
<organism evidence="1 2">
    <name type="scientific">Alteromonas phage vB_AcoS-R7M</name>
    <dbReference type="NCBI Taxonomy" id="2729541"/>
    <lineage>
        <taxon>Viruses</taxon>
        <taxon>Duplodnaviria</taxon>
        <taxon>Heunggongvirae</taxon>
        <taxon>Uroviricota</taxon>
        <taxon>Caudoviricetes</taxon>
        <taxon>Queuovirinae</taxon>
        <taxon>Amoyvirus</taxon>
        <taxon>Amoyvirus R7M</taxon>
    </lineage>
</organism>
<proteinExistence type="predicted"/>
<accession>A0A6M3YRA9</accession>